<dbReference type="PANTHER" id="PTHR10870:SF0">
    <property type="entry name" value="CELL CYCLE CHECKPOINT PROTEIN RAD1"/>
    <property type="match status" value="1"/>
</dbReference>
<dbReference type="Pfam" id="PF02144">
    <property type="entry name" value="Rad1"/>
    <property type="match status" value="1"/>
</dbReference>
<evidence type="ECO:0000256" key="4">
    <source>
        <dbReference type="ARBA" id="ARBA00023204"/>
    </source>
</evidence>
<evidence type="ECO:0000256" key="3">
    <source>
        <dbReference type="ARBA" id="ARBA00022763"/>
    </source>
</evidence>
<keyword evidence="4" id="KW-0234">DNA repair</keyword>
<gene>
    <name evidence="6" type="ORF">TCIL3000_1_510</name>
</gene>
<evidence type="ECO:0000256" key="1">
    <source>
        <dbReference type="ARBA" id="ARBA00004123"/>
    </source>
</evidence>
<keyword evidence="3" id="KW-0227">DNA damage</keyword>
<name>G0UIU3_TRYCI</name>
<dbReference type="VEuPathDB" id="TriTrypDB:TcIL3000_1_510"/>
<dbReference type="InterPro" id="IPR003021">
    <property type="entry name" value="Rad1_Rec1_Rad17"/>
</dbReference>
<dbReference type="PANTHER" id="PTHR10870">
    <property type="entry name" value="CELL CYCLE CHECKPOINT PROTEIN RAD1"/>
    <property type="match status" value="1"/>
</dbReference>
<evidence type="ECO:0008006" key="7">
    <source>
        <dbReference type="Google" id="ProtNLM"/>
    </source>
</evidence>
<dbReference type="AlphaFoldDB" id="G0UIU3"/>
<comment type="similarity">
    <text evidence="2">Belongs to the rad1 family.</text>
</comment>
<dbReference type="EMBL" id="HE575314">
    <property type="protein sequence ID" value="CCC89293.1"/>
    <property type="molecule type" value="Genomic_DNA"/>
</dbReference>
<dbReference type="GO" id="GO:0000077">
    <property type="term" value="P:DNA damage checkpoint signaling"/>
    <property type="evidence" value="ECO:0007669"/>
    <property type="project" value="InterPro"/>
</dbReference>
<accession>G0UIU3</accession>
<protein>
    <recommendedName>
        <fullName evidence="7">Cell cycle checkpoint protein RAD1-like</fullName>
    </recommendedName>
</protein>
<dbReference type="GO" id="GO:0006281">
    <property type="term" value="P:DNA repair"/>
    <property type="evidence" value="ECO:0007669"/>
    <property type="project" value="UniProtKB-KW"/>
</dbReference>
<sequence>MSMRCQVVRPQQLLKSLAVLNISKDSWALMEFMEKSVELYVESPDRGCTAVAVLPQSLFSNYTSSGVRFSVHLGMLSSALMLGGQGLLPSAGHMHIELVYPTDEARLLVEITDGNVVLRSKLLTQRVMGMQLNLHFSNTRIVNEVMLLGDAARSAIEDLVMAQCLHTVVELDPEKGVTLRGEGGPYSTVVVHIPNDSDAILPTSNRRERAQTRVLQSHLALVCGVRMGTKVWRNTSTSGLDLAGALSVNPGSGSGLPQPTFGGFERLLLQINEARQLNVVHMTRDKEVPVTVTLVTSAMFDLDDM</sequence>
<keyword evidence="5" id="KW-0539">Nucleus</keyword>
<reference evidence="6" key="1">
    <citation type="journal article" date="2012" name="Proc. Natl. Acad. Sci. U.S.A.">
        <title>Antigenic diversity is generated by distinct evolutionary mechanisms in African trypanosome species.</title>
        <authorList>
            <person name="Jackson A.P."/>
            <person name="Berry A."/>
            <person name="Aslett M."/>
            <person name="Allison H.C."/>
            <person name="Burton P."/>
            <person name="Vavrova-Anderson J."/>
            <person name="Brown R."/>
            <person name="Browne H."/>
            <person name="Corton N."/>
            <person name="Hauser H."/>
            <person name="Gamble J."/>
            <person name="Gilderthorp R."/>
            <person name="Marcello L."/>
            <person name="McQuillan J."/>
            <person name="Otto T.D."/>
            <person name="Quail M.A."/>
            <person name="Sanders M.J."/>
            <person name="van Tonder A."/>
            <person name="Ginger M.L."/>
            <person name="Field M.C."/>
            <person name="Barry J.D."/>
            <person name="Hertz-Fowler C."/>
            <person name="Berriman M."/>
        </authorList>
    </citation>
    <scope>NUCLEOTIDE SEQUENCE</scope>
    <source>
        <strain evidence="6">IL3000</strain>
    </source>
</reference>
<evidence type="ECO:0000256" key="2">
    <source>
        <dbReference type="ARBA" id="ARBA00010991"/>
    </source>
</evidence>
<dbReference type="GO" id="GO:0030896">
    <property type="term" value="C:checkpoint clamp complex"/>
    <property type="evidence" value="ECO:0007669"/>
    <property type="project" value="TreeGrafter"/>
</dbReference>
<proteinExistence type="inferred from homology"/>
<evidence type="ECO:0000256" key="5">
    <source>
        <dbReference type="ARBA" id="ARBA00023242"/>
    </source>
</evidence>
<dbReference type="Gene3D" id="3.70.10.10">
    <property type="match status" value="1"/>
</dbReference>
<comment type="subcellular location">
    <subcellularLocation>
        <location evidence="1">Nucleus</location>
    </subcellularLocation>
</comment>
<evidence type="ECO:0000313" key="6">
    <source>
        <dbReference type="EMBL" id="CCC89293.1"/>
    </source>
</evidence>
<organism evidence="6">
    <name type="scientific">Trypanosoma congolense (strain IL3000)</name>
    <dbReference type="NCBI Taxonomy" id="1068625"/>
    <lineage>
        <taxon>Eukaryota</taxon>
        <taxon>Discoba</taxon>
        <taxon>Euglenozoa</taxon>
        <taxon>Kinetoplastea</taxon>
        <taxon>Metakinetoplastina</taxon>
        <taxon>Trypanosomatida</taxon>
        <taxon>Trypanosomatidae</taxon>
        <taxon>Trypanosoma</taxon>
        <taxon>Nannomonas</taxon>
    </lineage>
</organism>